<feature type="non-terminal residue" evidence="2">
    <location>
        <position position="116"/>
    </location>
</feature>
<feature type="non-terminal residue" evidence="2">
    <location>
        <position position="1"/>
    </location>
</feature>
<organism evidence="2">
    <name type="scientific">uncultured Thermomicrobiales bacterium</name>
    <dbReference type="NCBI Taxonomy" id="1645740"/>
    <lineage>
        <taxon>Bacteria</taxon>
        <taxon>Pseudomonadati</taxon>
        <taxon>Thermomicrobiota</taxon>
        <taxon>Thermomicrobia</taxon>
        <taxon>Thermomicrobiales</taxon>
        <taxon>environmental samples</taxon>
    </lineage>
</organism>
<dbReference type="AlphaFoldDB" id="A0A6J4TAK9"/>
<protein>
    <submittedName>
        <fullName evidence="2">Uncharacterized protein</fullName>
    </submittedName>
</protein>
<reference evidence="2" key="1">
    <citation type="submission" date="2020-02" db="EMBL/GenBank/DDBJ databases">
        <authorList>
            <person name="Meier V. D."/>
        </authorList>
    </citation>
    <scope>NUCLEOTIDE SEQUENCE</scope>
    <source>
        <strain evidence="2">AVDCRST_MAG73</strain>
    </source>
</reference>
<feature type="compositionally biased region" description="Low complexity" evidence="1">
    <location>
        <begin position="68"/>
        <end position="79"/>
    </location>
</feature>
<feature type="region of interest" description="Disordered" evidence="1">
    <location>
        <begin position="1"/>
        <end position="116"/>
    </location>
</feature>
<proteinExistence type="predicted"/>
<dbReference type="EMBL" id="CADCWE010000003">
    <property type="protein sequence ID" value="CAA9518221.1"/>
    <property type="molecule type" value="Genomic_DNA"/>
</dbReference>
<sequence>GQGHGALQPAAGQRRSRVPPLADRGTPRRQRRPAGRDPLGFLRGGRNAAARTGPPGRCRAVPVRHRSLLPGPGNLPRRLGGPGGAGAAAAGDRQDRRRAVSGLGGGSDLGQRRRRL</sequence>
<gene>
    <name evidence="2" type="ORF">AVDCRST_MAG73-28</name>
</gene>
<name>A0A6J4TAK9_9BACT</name>
<evidence type="ECO:0000256" key="1">
    <source>
        <dbReference type="SAM" id="MobiDB-lite"/>
    </source>
</evidence>
<evidence type="ECO:0000313" key="2">
    <source>
        <dbReference type="EMBL" id="CAA9518221.1"/>
    </source>
</evidence>
<accession>A0A6J4TAK9</accession>